<evidence type="ECO:0000259" key="1">
    <source>
        <dbReference type="Pfam" id="PF01408"/>
    </source>
</evidence>
<dbReference type="InterPro" id="IPR055170">
    <property type="entry name" value="GFO_IDH_MocA-like_dom"/>
</dbReference>
<dbReference type="EMBL" id="CP150951">
    <property type="protein sequence ID" value="WZC50743.1"/>
    <property type="molecule type" value="Genomic_DNA"/>
</dbReference>
<protein>
    <submittedName>
        <fullName evidence="3">Gfo/Idh/MocA family protein</fullName>
    </submittedName>
</protein>
<feature type="domain" description="Gfo/Idh/MocA-like oxidoreductase N-terminal" evidence="1">
    <location>
        <begin position="9"/>
        <end position="129"/>
    </location>
</feature>
<accession>A0ABZ2V8C7</accession>
<dbReference type="PANTHER" id="PTHR43249">
    <property type="entry name" value="UDP-N-ACETYL-2-AMINO-2-DEOXY-D-GLUCURONATE OXIDASE"/>
    <property type="match status" value="1"/>
</dbReference>
<evidence type="ECO:0000259" key="2">
    <source>
        <dbReference type="Pfam" id="PF22725"/>
    </source>
</evidence>
<dbReference type="Pfam" id="PF22725">
    <property type="entry name" value="GFO_IDH_MocA_C3"/>
    <property type="match status" value="1"/>
</dbReference>
<dbReference type="Gene3D" id="3.40.50.720">
    <property type="entry name" value="NAD(P)-binding Rossmann-like Domain"/>
    <property type="match status" value="1"/>
</dbReference>
<dbReference type="InterPro" id="IPR052515">
    <property type="entry name" value="Gfo/Idh/MocA_Oxidoreductase"/>
</dbReference>
<dbReference type="PANTHER" id="PTHR43249:SF1">
    <property type="entry name" value="D-GLUCOSIDE 3-DEHYDROGENASE"/>
    <property type="match status" value="1"/>
</dbReference>
<dbReference type="SUPFAM" id="SSF55347">
    <property type="entry name" value="Glyceraldehyde-3-phosphate dehydrogenase-like, C-terminal domain"/>
    <property type="match status" value="1"/>
</dbReference>
<dbReference type="InterPro" id="IPR036291">
    <property type="entry name" value="NAD(P)-bd_dom_sf"/>
</dbReference>
<name>A0ABZ2V8C7_9RHOB</name>
<reference evidence="4" key="1">
    <citation type="submission" date="2024-04" db="EMBL/GenBank/DDBJ databases">
        <title>Phylogenomic analyses of a clade within the roseobacter group suggest taxonomic reassignments of species of the genera Aestuariivita, Citreicella, Loktanella, Nautella, Pelagibaca, Ruegeria, Thalassobius, Thiobacimonas and Tropicibacter, and the proposal o.</title>
        <authorList>
            <person name="Jeon C.O."/>
        </authorList>
    </citation>
    <scope>NUCLEOTIDE SEQUENCE [LARGE SCALE GENOMIC DNA]</scope>
    <source>
        <strain evidence="4">BS5-3</strain>
    </source>
</reference>
<sequence length="349" mass="37214">MVTSRDIPIGVALIGAGMIAKTHVAALSAARDIARLSAIVSRNPDKAYYLKDFYEGPAPVFTSDIAAVAADPSIEIVIIATPPSVRHEIIGTFASAGKHILLEKPVARNSREAQDVVEICAAHGVTLGMLFQHRMRAPAMAAARHVASGALGKLGLVEIAVPLWRAQSYYDELGRGTYARDGGGVMITNAIHSIDLALSLTGPVIQVQAMTATTPLHQMEAEDFATAGLTFANGAVGTFTASTAMFPHRTETITLHFENGSLRMDKDALDVHWRDGRHQIEGQSRTEAAVASLTGRFEWHQAVIEDFIAAIRAGQAPMVTGREALASHRLIEAIERSSQAGTIVDVPQG</sequence>
<dbReference type="Gene3D" id="3.30.360.10">
    <property type="entry name" value="Dihydrodipicolinate Reductase, domain 2"/>
    <property type="match status" value="1"/>
</dbReference>
<dbReference type="RefSeq" id="WP_341368844.1">
    <property type="nucleotide sequence ID" value="NZ_CP150951.2"/>
</dbReference>
<gene>
    <name evidence="3" type="ORF">AABB29_09085</name>
</gene>
<dbReference type="SUPFAM" id="SSF51735">
    <property type="entry name" value="NAD(P)-binding Rossmann-fold domains"/>
    <property type="match status" value="1"/>
</dbReference>
<feature type="domain" description="GFO/IDH/MocA-like oxidoreductase" evidence="2">
    <location>
        <begin position="141"/>
        <end position="263"/>
    </location>
</feature>
<proteinExistence type="predicted"/>
<dbReference type="InterPro" id="IPR000683">
    <property type="entry name" value="Gfo/Idh/MocA-like_OxRdtase_N"/>
</dbReference>
<organism evidence="3 4">
    <name type="scientific">Yoonia phaeophyticola</name>
    <dbReference type="NCBI Taxonomy" id="3137369"/>
    <lineage>
        <taxon>Bacteria</taxon>
        <taxon>Pseudomonadati</taxon>
        <taxon>Pseudomonadota</taxon>
        <taxon>Alphaproteobacteria</taxon>
        <taxon>Rhodobacterales</taxon>
        <taxon>Paracoccaceae</taxon>
        <taxon>Yoonia</taxon>
    </lineage>
</organism>
<keyword evidence="4" id="KW-1185">Reference proteome</keyword>
<evidence type="ECO:0000313" key="3">
    <source>
        <dbReference type="EMBL" id="WZC50743.1"/>
    </source>
</evidence>
<dbReference type="Proteomes" id="UP001440612">
    <property type="component" value="Chromosome"/>
</dbReference>
<evidence type="ECO:0000313" key="4">
    <source>
        <dbReference type="Proteomes" id="UP001440612"/>
    </source>
</evidence>
<dbReference type="Pfam" id="PF01408">
    <property type="entry name" value="GFO_IDH_MocA"/>
    <property type="match status" value="1"/>
</dbReference>